<gene>
    <name evidence="1" type="ORF">HNY73_011344</name>
</gene>
<reference evidence="1" key="2">
    <citation type="submission" date="2020-06" db="EMBL/GenBank/DDBJ databases">
        <authorList>
            <person name="Sheffer M."/>
        </authorList>
    </citation>
    <scope>NUCLEOTIDE SEQUENCE</scope>
</reference>
<sequence>MGFYCDASGTPFELLCTASSHTPWLVEVFIARWWLVNPSSSLKNAHNPRMSSALLCAGEIDAAYPVGSSTESVPIPILSDKSSGRHVSSGDNPAESYQSWCKSVQNFESHLWGEACFLKNISPQLEGPTEGRLSLDNRGIRKLKTSIRKIQSRDFSEGLIASSYEYPKCGKQMKLTKQPKLNEGYEWKCRPQPTVNPHECSRSVRALDLLEVI</sequence>
<protein>
    <submittedName>
        <fullName evidence="1">Uncharacterized protein</fullName>
    </submittedName>
</protein>
<keyword evidence="2" id="KW-1185">Reference proteome</keyword>
<evidence type="ECO:0000313" key="1">
    <source>
        <dbReference type="EMBL" id="KAF8785842.1"/>
    </source>
</evidence>
<dbReference type="Proteomes" id="UP000807504">
    <property type="component" value="Unassembled WGS sequence"/>
</dbReference>
<proteinExistence type="predicted"/>
<dbReference type="EMBL" id="JABXBU010000030">
    <property type="protein sequence ID" value="KAF8785842.1"/>
    <property type="molecule type" value="Genomic_DNA"/>
</dbReference>
<accession>A0A8T0F613</accession>
<organism evidence="1 2">
    <name type="scientific">Argiope bruennichi</name>
    <name type="common">Wasp spider</name>
    <name type="synonym">Aranea bruennichi</name>
    <dbReference type="NCBI Taxonomy" id="94029"/>
    <lineage>
        <taxon>Eukaryota</taxon>
        <taxon>Metazoa</taxon>
        <taxon>Ecdysozoa</taxon>
        <taxon>Arthropoda</taxon>
        <taxon>Chelicerata</taxon>
        <taxon>Arachnida</taxon>
        <taxon>Araneae</taxon>
        <taxon>Araneomorphae</taxon>
        <taxon>Entelegynae</taxon>
        <taxon>Araneoidea</taxon>
        <taxon>Araneidae</taxon>
        <taxon>Argiope</taxon>
    </lineage>
</organism>
<name>A0A8T0F613_ARGBR</name>
<evidence type="ECO:0000313" key="2">
    <source>
        <dbReference type="Proteomes" id="UP000807504"/>
    </source>
</evidence>
<dbReference type="AlphaFoldDB" id="A0A8T0F613"/>
<reference evidence="1" key="1">
    <citation type="journal article" date="2020" name="bioRxiv">
        <title>Chromosome-level reference genome of the European wasp spider Argiope bruennichi: a resource for studies on range expansion and evolutionary adaptation.</title>
        <authorList>
            <person name="Sheffer M.M."/>
            <person name="Hoppe A."/>
            <person name="Krehenwinkel H."/>
            <person name="Uhl G."/>
            <person name="Kuss A.W."/>
            <person name="Jensen L."/>
            <person name="Jensen C."/>
            <person name="Gillespie R.G."/>
            <person name="Hoff K.J."/>
            <person name="Prost S."/>
        </authorList>
    </citation>
    <scope>NUCLEOTIDE SEQUENCE</scope>
</reference>
<comment type="caution">
    <text evidence="1">The sequence shown here is derived from an EMBL/GenBank/DDBJ whole genome shotgun (WGS) entry which is preliminary data.</text>
</comment>